<dbReference type="GO" id="GO:0005634">
    <property type="term" value="C:nucleus"/>
    <property type="evidence" value="ECO:0007669"/>
    <property type="project" value="UniProtKB-SubCell"/>
</dbReference>
<keyword evidence="4" id="KW-0346">Stress response</keyword>
<keyword evidence="8" id="KW-0539">Nucleus</keyword>
<dbReference type="SUPFAM" id="SSF54171">
    <property type="entry name" value="DNA-binding domain"/>
    <property type="match status" value="1"/>
</dbReference>
<dbReference type="EMBL" id="CM018051">
    <property type="protein sequence ID" value="KAA8517465.1"/>
    <property type="molecule type" value="Genomic_DNA"/>
</dbReference>
<reference evidence="12 13" key="1">
    <citation type="submission" date="2019-09" db="EMBL/GenBank/DDBJ databases">
        <title>A chromosome-level genome assembly of the Chinese tupelo Nyssa sinensis.</title>
        <authorList>
            <person name="Yang X."/>
            <person name="Kang M."/>
            <person name="Yang Y."/>
            <person name="Xiong H."/>
            <person name="Wang M."/>
            <person name="Zhang Z."/>
            <person name="Wang Z."/>
            <person name="Wu H."/>
            <person name="Ma T."/>
            <person name="Liu J."/>
            <person name="Xi Z."/>
        </authorList>
    </citation>
    <scope>NUCLEOTIDE SEQUENCE [LARGE SCALE GENOMIC DNA]</scope>
    <source>
        <strain evidence="12">J267</strain>
        <tissue evidence="12">Leaf</tissue>
    </source>
</reference>
<evidence type="ECO:0000259" key="11">
    <source>
        <dbReference type="PROSITE" id="PS51032"/>
    </source>
</evidence>
<keyword evidence="13" id="KW-1185">Reference proteome</keyword>
<dbReference type="PANTHER" id="PTHR31241">
    <property type="entry name" value="DEHYDRATION-RESPONSIVE ELEMENT-BINDING PROTEIN 2C"/>
    <property type="match status" value="1"/>
</dbReference>
<dbReference type="PROSITE" id="PS51032">
    <property type="entry name" value="AP2_ERF"/>
    <property type="match status" value="1"/>
</dbReference>
<dbReference type="GO" id="GO:0003700">
    <property type="term" value="F:DNA-binding transcription factor activity"/>
    <property type="evidence" value="ECO:0007669"/>
    <property type="project" value="InterPro"/>
</dbReference>
<evidence type="ECO:0000256" key="10">
    <source>
        <dbReference type="SAM" id="MobiDB-lite"/>
    </source>
</evidence>
<dbReference type="GO" id="GO:0000976">
    <property type="term" value="F:transcription cis-regulatory region binding"/>
    <property type="evidence" value="ECO:0007669"/>
    <property type="project" value="TreeGrafter"/>
</dbReference>
<dbReference type="FunFam" id="3.30.730.10:FF:000001">
    <property type="entry name" value="Ethylene-responsive transcription factor 2"/>
    <property type="match status" value="1"/>
</dbReference>
<evidence type="ECO:0000256" key="8">
    <source>
        <dbReference type="ARBA" id="ARBA00023242"/>
    </source>
</evidence>
<name>A0A5J4ZFY0_9ASTE</name>
<keyword evidence="5" id="KW-0238">DNA-binding</keyword>
<proteinExistence type="inferred from homology"/>
<keyword evidence="7" id="KW-0804">Transcription</keyword>
<comment type="similarity">
    <text evidence="9">Belongs to the AP2/ERF transcription factor family. ERF subfamily.</text>
</comment>
<feature type="region of interest" description="Disordered" evidence="10">
    <location>
        <begin position="35"/>
        <end position="56"/>
    </location>
</feature>
<evidence type="ECO:0000256" key="6">
    <source>
        <dbReference type="ARBA" id="ARBA00023159"/>
    </source>
</evidence>
<evidence type="ECO:0000313" key="13">
    <source>
        <dbReference type="Proteomes" id="UP000325577"/>
    </source>
</evidence>
<feature type="compositionally biased region" description="Basic residues" evidence="10">
    <location>
        <begin position="35"/>
        <end position="47"/>
    </location>
</feature>
<dbReference type="OrthoDB" id="550883at2759"/>
<evidence type="ECO:0000256" key="1">
    <source>
        <dbReference type="ARBA" id="ARBA00004123"/>
    </source>
</evidence>
<dbReference type="GO" id="GO:0045893">
    <property type="term" value="P:positive regulation of DNA-templated transcription"/>
    <property type="evidence" value="ECO:0007669"/>
    <property type="project" value="TreeGrafter"/>
</dbReference>
<keyword evidence="3" id="KW-0805">Transcription regulation</keyword>
<evidence type="ECO:0000256" key="7">
    <source>
        <dbReference type="ARBA" id="ARBA00023163"/>
    </source>
</evidence>
<sequence>MHGSGNSKKRRRRKGCDSIEETLLKWKNYNKLGAVKRKRQVPSKGPKKGCMQGKGGPDNRGCIYRGVRQRTWGQWVSEIREPIHKSVKPTKPNRLWLGSFSTAVEAALAYDEAARAMYGSSAILNFPEYHTQSRELFNDTPSITTTKTSEAALPICGAEDSKIKHNNGDAIVVEETKLNPECPVESKAMPEGEYRDIGSIPRVSGEPSKDNGIGTPEKSELLNEKRELVMDSCNIKSSNNNTIEGNLQNLIHVKPAWETISNYDSKLRQDGNDDSSCQFQLFTEEPVQCKPSFDDSIKLQNIDKHSYLQNLVAVSSHDTALTQDGSWDCETISTFNLGSRVDDSYGSDRFGLLNKDQLQYQYERPSDLCPLLENPEELEYLRDFLTGDTSDFNSLEETNYRLRQRGNNDFS</sequence>
<evidence type="ECO:0000256" key="2">
    <source>
        <dbReference type="ARBA" id="ARBA00022821"/>
    </source>
</evidence>
<feature type="domain" description="AP2/ERF" evidence="11">
    <location>
        <begin position="63"/>
        <end position="127"/>
    </location>
</feature>
<organism evidence="12 13">
    <name type="scientific">Nyssa sinensis</name>
    <dbReference type="NCBI Taxonomy" id="561372"/>
    <lineage>
        <taxon>Eukaryota</taxon>
        <taxon>Viridiplantae</taxon>
        <taxon>Streptophyta</taxon>
        <taxon>Embryophyta</taxon>
        <taxon>Tracheophyta</taxon>
        <taxon>Spermatophyta</taxon>
        <taxon>Magnoliopsida</taxon>
        <taxon>eudicotyledons</taxon>
        <taxon>Gunneridae</taxon>
        <taxon>Pentapetalae</taxon>
        <taxon>asterids</taxon>
        <taxon>Cornales</taxon>
        <taxon>Nyssaceae</taxon>
        <taxon>Nyssa</taxon>
    </lineage>
</organism>
<protein>
    <recommendedName>
        <fullName evidence="11">AP2/ERF domain-containing protein</fullName>
    </recommendedName>
</protein>
<comment type="subcellular location">
    <subcellularLocation>
        <location evidence="1">Nucleus</location>
    </subcellularLocation>
</comment>
<dbReference type="InterPro" id="IPR036955">
    <property type="entry name" value="AP2/ERF_dom_sf"/>
</dbReference>
<dbReference type="Pfam" id="PF00847">
    <property type="entry name" value="AP2"/>
    <property type="match status" value="1"/>
</dbReference>
<keyword evidence="2" id="KW-0611">Plant defense</keyword>
<dbReference type="PANTHER" id="PTHR31241:SF62">
    <property type="entry name" value="DEHYDRATION-RESPONSIVE ELEMENT-BINDING PROTEIN 2D"/>
    <property type="match status" value="1"/>
</dbReference>
<dbReference type="CDD" id="cd00018">
    <property type="entry name" value="AP2"/>
    <property type="match status" value="1"/>
</dbReference>
<dbReference type="SMART" id="SM00380">
    <property type="entry name" value="AP2"/>
    <property type="match status" value="1"/>
</dbReference>
<evidence type="ECO:0000256" key="4">
    <source>
        <dbReference type="ARBA" id="ARBA00023016"/>
    </source>
</evidence>
<dbReference type="InterPro" id="IPR001471">
    <property type="entry name" value="AP2/ERF_dom"/>
</dbReference>
<evidence type="ECO:0000313" key="12">
    <source>
        <dbReference type="EMBL" id="KAA8517465.1"/>
    </source>
</evidence>
<evidence type="ECO:0000256" key="3">
    <source>
        <dbReference type="ARBA" id="ARBA00023015"/>
    </source>
</evidence>
<dbReference type="PRINTS" id="PR00367">
    <property type="entry name" value="ETHRSPELEMNT"/>
</dbReference>
<keyword evidence="6" id="KW-0010">Activator</keyword>
<dbReference type="AlphaFoldDB" id="A0A5J4ZFY0"/>
<accession>A0A5J4ZFY0</accession>
<feature type="region of interest" description="Disordered" evidence="10">
    <location>
        <begin position="195"/>
        <end position="217"/>
    </location>
</feature>
<gene>
    <name evidence="12" type="ORF">F0562_017758</name>
</gene>
<dbReference type="Gene3D" id="3.30.730.10">
    <property type="entry name" value="AP2/ERF domain"/>
    <property type="match status" value="1"/>
</dbReference>
<dbReference type="InterPro" id="IPR016177">
    <property type="entry name" value="DNA-bd_dom_sf"/>
</dbReference>
<evidence type="ECO:0000256" key="9">
    <source>
        <dbReference type="ARBA" id="ARBA00024343"/>
    </source>
</evidence>
<dbReference type="GO" id="GO:0006952">
    <property type="term" value="P:defense response"/>
    <property type="evidence" value="ECO:0007669"/>
    <property type="project" value="UniProtKB-KW"/>
</dbReference>
<evidence type="ECO:0000256" key="5">
    <source>
        <dbReference type="ARBA" id="ARBA00023125"/>
    </source>
</evidence>
<dbReference type="Proteomes" id="UP000325577">
    <property type="component" value="Linkage Group LG8"/>
</dbReference>